<dbReference type="Pfam" id="PF00672">
    <property type="entry name" value="HAMP"/>
    <property type="match status" value="1"/>
</dbReference>
<gene>
    <name evidence="7" type="ORF">DFI_17135</name>
</gene>
<evidence type="ECO:0000313" key="8">
    <source>
        <dbReference type="Proteomes" id="UP000259030"/>
    </source>
</evidence>
<dbReference type="EMBL" id="CP021083">
    <property type="protein sequence ID" value="ASN82912.1"/>
    <property type="molecule type" value="Genomic_DNA"/>
</dbReference>
<dbReference type="RefSeq" id="WP_051307569.1">
    <property type="nucleotide sequence ID" value="NZ_CP021083.1"/>
</dbReference>
<organism evidence="7 8">
    <name type="scientific">Deinococcus ficus</name>
    <dbReference type="NCBI Taxonomy" id="317577"/>
    <lineage>
        <taxon>Bacteria</taxon>
        <taxon>Thermotogati</taxon>
        <taxon>Deinococcota</taxon>
        <taxon>Deinococci</taxon>
        <taxon>Deinococcales</taxon>
        <taxon>Deinococcaceae</taxon>
        <taxon>Deinococcus</taxon>
    </lineage>
</organism>
<feature type="domain" description="HAMP" evidence="6">
    <location>
        <begin position="434"/>
        <end position="485"/>
    </location>
</feature>
<dbReference type="CDD" id="cd06225">
    <property type="entry name" value="HAMP"/>
    <property type="match status" value="1"/>
</dbReference>
<dbReference type="SMART" id="SM00304">
    <property type="entry name" value="HAMP"/>
    <property type="match status" value="2"/>
</dbReference>
<dbReference type="Pfam" id="PF00015">
    <property type="entry name" value="MCPsignal"/>
    <property type="match status" value="1"/>
</dbReference>
<evidence type="ECO:0000259" key="5">
    <source>
        <dbReference type="PROSITE" id="PS50111"/>
    </source>
</evidence>
<dbReference type="KEGG" id="dfc:DFI_17135"/>
<dbReference type="AlphaFoldDB" id="A0A221T1Y7"/>
<dbReference type="PROSITE" id="PS50111">
    <property type="entry name" value="CHEMOTAXIS_TRANSDUC_2"/>
    <property type="match status" value="1"/>
</dbReference>
<evidence type="ECO:0000313" key="7">
    <source>
        <dbReference type="EMBL" id="ASN82912.1"/>
    </source>
</evidence>
<dbReference type="STRING" id="317577.GCA_000419625_03497"/>
<dbReference type="InterPro" id="IPR003660">
    <property type="entry name" value="HAMP_dom"/>
</dbReference>
<evidence type="ECO:0000256" key="3">
    <source>
        <dbReference type="PROSITE-ProRule" id="PRU00284"/>
    </source>
</evidence>
<feature type="domain" description="HAMP" evidence="6">
    <location>
        <begin position="372"/>
        <end position="424"/>
    </location>
</feature>
<dbReference type="Gene3D" id="1.10.287.950">
    <property type="entry name" value="Methyl-accepting chemotaxis protein"/>
    <property type="match status" value="1"/>
</dbReference>
<dbReference type="SMART" id="SM00283">
    <property type="entry name" value="MA"/>
    <property type="match status" value="1"/>
</dbReference>
<evidence type="ECO:0000256" key="2">
    <source>
        <dbReference type="ARBA" id="ARBA00029447"/>
    </source>
</evidence>
<keyword evidence="8" id="KW-1185">Reference proteome</keyword>
<geneLocation type="plasmid" evidence="8">
    <name>pdfi2</name>
</geneLocation>
<dbReference type="PANTHER" id="PTHR32089:SF114">
    <property type="entry name" value="METHYL-ACCEPTING CHEMOTAXIS PROTEIN MCPB"/>
    <property type="match status" value="1"/>
</dbReference>
<name>A0A221T1Y7_9DEIO</name>
<keyword evidence="7" id="KW-0614">Plasmid</keyword>
<dbReference type="GO" id="GO:0016020">
    <property type="term" value="C:membrane"/>
    <property type="evidence" value="ECO:0007669"/>
    <property type="project" value="InterPro"/>
</dbReference>
<dbReference type="SUPFAM" id="SSF58104">
    <property type="entry name" value="Methyl-accepting chemotaxis protein (MCP) signaling domain"/>
    <property type="match status" value="1"/>
</dbReference>
<dbReference type="Proteomes" id="UP000259030">
    <property type="component" value="Plasmid pDFI2"/>
</dbReference>
<dbReference type="PROSITE" id="PS50885">
    <property type="entry name" value="HAMP"/>
    <property type="match status" value="2"/>
</dbReference>
<dbReference type="Gene3D" id="6.10.340.10">
    <property type="match status" value="1"/>
</dbReference>
<keyword evidence="4" id="KW-1133">Transmembrane helix</keyword>
<keyword evidence="4" id="KW-0812">Transmembrane</keyword>
<proteinExistence type="inferred from homology"/>
<accession>A0A221T1Y7</accession>
<keyword evidence="1 3" id="KW-0807">Transducer</keyword>
<keyword evidence="4" id="KW-0472">Membrane</keyword>
<feature type="transmembrane region" description="Helical" evidence="4">
    <location>
        <begin position="36"/>
        <end position="57"/>
    </location>
</feature>
<comment type="similarity">
    <text evidence="2">Belongs to the methyl-accepting chemotaxis (MCP) protein family.</text>
</comment>
<feature type="transmembrane region" description="Helical" evidence="4">
    <location>
        <begin position="351"/>
        <end position="371"/>
    </location>
</feature>
<feature type="domain" description="Methyl-accepting transducer" evidence="5">
    <location>
        <begin position="490"/>
        <end position="726"/>
    </location>
</feature>
<dbReference type="GO" id="GO:0007165">
    <property type="term" value="P:signal transduction"/>
    <property type="evidence" value="ECO:0007669"/>
    <property type="project" value="UniProtKB-KW"/>
</dbReference>
<dbReference type="InterPro" id="IPR004089">
    <property type="entry name" value="MCPsignal_dom"/>
</dbReference>
<sequence>MTVTNPEFSPAVAPARPAARPDRVGLFARLPVSRKLLLASLGLGVPYLAAMGGLMYITNVNLQANRVQRTGQAMLVPASPLLQNVQLLRLSATNVLSGKAEFREPNIQQRQVVDARLAEIAAVAQTHGYATITAQVTRLQQGLDALDADVDAGGVTPQQIQTKYTALLREQVIPLFQTISDETKLALQNPASVQAAAAAQVANLAALTVPANMPAAGAIASGSIQVITRAGGPGKPLSEALQFEARTNYTTANQAMLSVLNGLKGTYKKFPELEGTLKPAADRLEAVAVPLFNSVESGLVNSKTVRVTPAQINEAIPNYAAALFASLDASINALGSVLVTQERASRTQLMAAVIVPLLTLLAVALLFRAVAGSILVPLRRLTGAARQLEQGEVGAQVPVTSTDELGQLAVAFNSASAQLKLNADRAEQERVEAQRLQSNIGEFLDVTMDIADGDLTKRGKVTEDVLGNVVDSINLMTDELASVLRRVQDTAASVTGGSRAMLGTTQVIEEGAQLTVAETQRVAEQVAQITESIRVMAVNAQRSAETARQALSASQQGQEAVTGTLEGMQNIRREVQGVAKRIKNLGDRSLEIQEIVDTISQIARQTNLLALNASIEAAGAGEAGGRFSIVADEVRKLADTSSQATGRIAGLIKNVQAEIQDVIASVEDGTREVEQGYRVAGTAGERLREIGTLTQTSAQLAETIASSSQAQVSGIEQVGGAVQQIAQIAEGSAEQVTQGRETATQLQSLAQQLDGSLARFRLPS</sequence>
<protein>
    <submittedName>
        <fullName evidence="7">Methyl-accepting chemotaxis protein</fullName>
    </submittedName>
</protein>
<dbReference type="SUPFAM" id="SSF158472">
    <property type="entry name" value="HAMP domain-like"/>
    <property type="match status" value="1"/>
</dbReference>
<dbReference type="PANTHER" id="PTHR32089">
    <property type="entry name" value="METHYL-ACCEPTING CHEMOTAXIS PROTEIN MCPB"/>
    <property type="match status" value="1"/>
</dbReference>
<reference evidence="7 8" key="1">
    <citation type="submission" date="2017-05" db="EMBL/GenBank/DDBJ databases">
        <title>The complete genome sequence of Deinococcus ficus isolated from the rhizosphere of the Ficus religiosa L. in Taiwan.</title>
        <authorList>
            <person name="Wu K.-M."/>
            <person name="Liao T.-L."/>
            <person name="Liu Y.-M."/>
            <person name="Young C.-C."/>
            <person name="Tsai S.-F."/>
        </authorList>
    </citation>
    <scope>NUCLEOTIDE SEQUENCE [LARGE SCALE GENOMIC DNA]</scope>
    <source>
        <strain evidence="7 8">CC-FR2-10</strain>
        <plasmid evidence="8">pdfi2</plasmid>
    </source>
</reference>
<evidence type="ECO:0000256" key="4">
    <source>
        <dbReference type="SAM" id="Phobius"/>
    </source>
</evidence>
<evidence type="ECO:0000259" key="6">
    <source>
        <dbReference type="PROSITE" id="PS50885"/>
    </source>
</evidence>
<evidence type="ECO:0000256" key="1">
    <source>
        <dbReference type="ARBA" id="ARBA00023224"/>
    </source>
</evidence>